<dbReference type="AlphaFoldDB" id="A0AAF0CSG5"/>
<evidence type="ECO:0000256" key="1">
    <source>
        <dbReference type="RuleBase" id="RU000363"/>
    </source>
</evidence>
<name>A0AAF0CSG5_9BACT</name>
<sequence>MPAIFITGADTGLGRALVAQFARKNYRVFAGTFHATTNYHDIAGDVTPIALDVRSLDQVKAAAAATAALVPALDILLNNAGIHLDDQDQVLDDVDLEDGSIQAQFETNTLGPLRCVQQFLPLLRASDTRRIINISSEAGSLGQSWRVGALGYCMSKAALNMQTTILVNHLGREGFRIVNIHPGWLVSKIGGPHADIGPEVAAAGVIDWALRDWPTDQFTYIDYQGKPQLL</sequence>
<dbReference type="InterPro" id="IPR002347">
    <property type="entry name" value="SDR_fam"/>
</dbReference>
<evidence type="ECO:0000313" key="3">
    <source>
        <dbReference type="Proteomes" id="UP001218638"/>
    </source>
</evidence>
<keyword evidence="3" id="KW-1185">Reference proteome</keyword>
<dbReference type="Gene3D" id="3.40.50.720">
    <property type="entry name" value="NAD(P)-binding Rossmann-like Domain"/>
    <property type="match status" value="1"/>
</dbReference>
<comment type="similarity">
    <text evidence="1">Belongs to the short-chain dehydrogenases/reductases (SDR) family.</text>
</comment>
<organism evidence="2 3">
    <name type="scientific">Synoicihabitans lomoniglobus</name>
    <dbReference type="NCBI Taxonomy" id="2909285"/>
    <lineage>
        <taxon>Bacteria</taxon>
        <taxon>Pseudomonadati</taxon>
        <taxon>Verrucomicrobiota</taxon>
        <taxon>Opitutia</taxon>
        <taxon>Opitutales</taxon>
        <taxon>Opitutaceae</taxon>
        <taxon>Synoicihabitans</taxon>
    </lineage>
</organism>
<protein>
    <submittedName>
        <fullName evidence="2">SDR family NAD(P)-dependent oxidoreductase</fullName>
    </submittedName>
</protein>
<reference evidence="2" key="1">
    <citation type="submission" date="2023-03" db="EMBL/GenBank/DDBJ databases">
        <title>Lomoglobus Profundus gen. nov., sp. nov., a novel member of the phylum Verrucomicrobia, isolated from deep-marine sediment of South China Sea.</title>
        <authorList>
            <person name="Ahmad T."/>
            <person name="Ishaq S.E."/>
            <person name="Wang F."/>
        </authorList>
    </citation>
    <scope>NUCLEOTIDE SEQUENCE</scope>
    <source>
        <strain evidence="2">LMO-M01</strain>
    </source>
</reference>
<dbReference type="SUPFAM" id="SSF51735">
    <property type="entry name" value="NAD(P)-binding Rossmann-fold domains"/>
    <property type="match status" value="1"/>
</dbReference>
<dbReference type="InterPro" id="IPR052184">
    <property type="entry name" value="SDR_enzymes"/>
</dbReference>
<dbReference type="InterPro" id="IPR036291">
    <property type="entry name" value="NAD(P)-bd_dom_sf"/>
</dbReference>
<dbReference type="EMBL" id="CP119075">
    <property type="protein sequence ID" value="WED67254.1"/>
    <property type="molecule type" value="Genomic_DNA"/>
</dbReference>
<dbReference type="Pfam" id="PF00106">
    <property type="entry name" value="adh_short"/>
    <property type="match status" value="1"/>
</dbReference>
<dbReference type="PANTHER" id="PTHR45458:SF1">
    <property type="entry name" value="SHORT CHAIN DEHYDROGENASE"/>
    <property type="match status" value="1"/>
</dbReference>
<accession>A0AAF0CSG5</accession>
<dbReference type="PRINTS" id="PR00080">
    <property type="entry name" value="SDRFAMILY"/>
</dbReference>
<dbReference type="KEGG" id="slom:PXH66_10370"/>
<dbReference type="PRINTS" id="PR00081">
    <property type="entry name" value="GDHRDH"/>
</dbReference>
<dbReference type="RefSeq" id="WP_330928172.1">
    <property type="nucleotide sequence ID" value="NZ_CP119075.1"/>
</dbReference>
<proteinExistence type="inferred from homology"/>
<gene>
    <name evidence="2" type="ORF">PXH66_10370</name>
</gene>
<evidence type="ECO:0000313" key="2">
    <source>
        <dbReference type="EMBL" id="WED67254.1"/>
    </source>
</evidence>
<dbReference type="Proteomes" id="UP001218638">
    <property type="component" value="Chromosome"/>
</dbReference>
<dbReference type="GO" id="GO:0016616">
    <property type="term" value="F:oxidoreductase activity, acting on the CH-OH group of donors, NAD or NADP as acceptor"/>
    <property type="evidence" value="ECO:0007669"/>
    <property type="project" value="TreeGrafter"/>
</dbReference>
<dbReference type="PANTHER" id="PTHR45458">
    <property type="entry name" value="SHORT-CHAIN DEHYDROGENASE/REDUCTASE SDR"/>
    <property type="match status" value="1"/>
</dbReference>